<name>A0AA48LYM3_9ZZZZ</name>
<gene>
    <name evidence="1" type="ORF">AMST5_00161</name>
</gene>
<evidence type="ECO:0000313" key="1">
    <source>
        <dbReference type="EMBL" id="CAJ0849692.1"/>
    </source>
</evidence>
<sequence length="131" mass="13276">MQKDVKSVLAAALCGATALAALPAEVLAGPMSAPSPESLRITTTVEQAYYRGNRAGFYPGYGRYYQRGYGYGPGAAVAGAAAGLVGAGIAGASGYGYGYPGYATGGFGYGAAYGGGSCYQWDPIAGWVWRC</sequence>
<dbReference type="AlphaFoldDB" id="A0AA48LYM3"/>
<reference evidence="1" key="1">
    <citation type="submission" date="2023-07" db="EMBL/GenBank/DDBJ databases">
        <authorList>
            <person name="Pelsma A.J. K."/>
        </authorList>
    </citation>
    <scope>NUCLEOTIDE SEQUENCE</scope>
</reference>
<accession>A0AA48LYM3</accession>
<dbReference type="EMBL" id="OY288114">
    <property type="protein sequence ID" value="CAJ0849692.1"/>
    <property type="molecule type" value="Genomic_DNA"/>
</dbReference>
<proteinExistence type="predicted"/>
<organism evidence="1">
    <name type="scientific">freshwater sediment metagenome</name>
    <dbReference type="NCBI Taxonomy" id="556182"/>
    <lineage>
        <taxon>unclassified sequences</taxon>
        <taxon>metagenomes</taxon>
        <taxon>ecological metagenomes</taxon>
    </lineage>
</organism>
<protein>
    <submittedName>
        <fullName evidence="1">Uncharacterized protein</fullName>
    </submittedName>
</protein>